<dbReference type="RefSeq" id="WP_083111806.1">
    <property type="nucleotide sequence ID" value="NZ_JACKTS010000034.1"/>
</dbReference>
<accession>A0A1X0A4E2</accession>
<comment type="caution">
    <text evidence="1">The sequence shown here is derived from an EMBL/GenBank/DDBJ whole genome shotgun (WGS) entry which is preliminary data.</text>
</comment>
<evidence type="ECO:0000313" key="2">
    <source>
        <dbReference type="Proteomes" id="UP000192284"/>
    </source>
</evidence>
<evidence type="ECO:0000313" key="1">
    <source>
        <dbReference type="EMBL" id="ORA24738.1"/>
    </source>
</evidence>
<dbReference type="EMBL" id="MVHE01000004">
    <property type="protein sequence ID" value="ORA24738.1"/>
    <property type="molecule type" value="Genomic_DNA"/>
</dbReference>
<dbReference type="AlphaFoldDB" id="A0A1X0A4E2"/>
<dbReference type="OrthoDB" id="4625631at2"/>
<dbReference type="Proteomes" id="UP000192284">
    <property type="component" value="Unassembled WGS sequence"/>
</dbReference>
<dbReference type="InterPro" id="IPR058714">
    <property type="entry name" value="LpqS"/>
</dbReference>
<keyword evidence="2" id="KW-1185">Reference proteome</keyword>
<reference evidence="1 2" key="1">
    <citation type="submission" date="2017-02" db="EMBL/GenBank/DDBJ databases">
        <title>The new phylogeny of genus Mycobacterium.</title>
        <authorList>
            <person name="Tortoli E."/>
            <person name="Trovato A."/>
            <person name="Cirillo D.M."/>
        </authorList>
    </citation>
    <scope>NUCLEOTIDE SEQUENCE [LARGE SCALE GENOMIC DNA]</scope>
    <source>
        <strain evidence="1 2">DSM 45057</strain>
    </source>
</reference>
<name>A0A1X0A4E2_MYCAN</name>
<proteinExistence type="predicted"/>
<organism evidence="1 2">
    <name type="scientific">Mycobacterium angelicum</name>
    <dbReference type="NCBI Taxonomy" id="470074"/>
    <lineage>
        <taxon>Bacteria</taxon>
        <taxon>Bacillati</taxon>
        <taxon>Actinomycetota</taxon>
        <taxon>Actinomycetes</taxon>
        <taxon>Mycobacteriales</taxon>
        <taxon>Mycobacteriaceae</taxon>
        <taxon>Mycobacterium</taxon>
    </lineage>
</organism>
<evidence type="ECO:0008006" key="3">
    <source>
        <dbReference type="Google" id="ProtNLM"/>
    </source>
</evidence>
<sequence>MASRRVWTRAAIVAVALAWVVAVIAAQCWLPQIHRHATHSAHPLVTSVGKEFAVNTNHAHLTDNPSCPKQFATVVLPRPAAETKAAAAVVTATAIAVFAFLIAPAGRGPPAVLSSILTGRDLLTLFCLARR</sequence>
<protein>
    <recommendedName>
        <fullName evidence="3">Lipoprotein LpqS</fullName>
    </recommendedName>
</protein>
<dbReference type="Pfam" id="PF26327">
    <property type="entry name" value="LpqS"/>
    <property type="match status" value="1"/>
</dbReference>
<gene>
    <name evidence="1" type="ORF">BST12_04540</name>
</gene>